<protein>
    <recommendedName>
        <fullName evidence="4">LysE type translocator</fullName>
    </recommendedName>
</protein>
<keyword evidence="1" id="KW-0472">Membrane</keyword>
<accession>A0AAE3KPT9</accession>
<dbReference type="AlphaFoldDB" id="A0AAE3KPT9"/>
<proteinExistence type="predicted"/>
<dbReference type="RefSeq" id="WP_253780246.1">
    <property type="nucleotide sequence ID" value="NZ_JAMTCK010000027.1"/>
</dbReference>
<reference evidence="2" key="1">
    <citation type="submission" date="2022-06" db="EMBL/GenBank/DDBJ databases">
        <title>Genomic Encyclopedia of Archaeal and Bacterial Type Strains, Phase II (KMG-II): from individual species to whole genera.</title>
        <authorList>
            <person name="Goeker M."/>
        </authorList>
    </citation>
    <scope>NUCLEOTIDE SEQUENCE</scope>
    <source>
        <strain evidence="2">DSM 43935</strain>
    </source>
</reference>
<feature type="transmembrane region" description="Helical" evidence="1">
    <location>
        <begin position="20"/>
        <end position="45"/>
    </location>
</feature>
<keyword evidence="3" id="KW-1185">Reference proteome</keyword>
<sequence>MPSAPQRTQFVNPELGHVGVQFLVLGLSAVLVGLSTDGSIGLLAGRIGGLLRRSRRFARWLNLFAGTVFAALAARLVAAPEQDGASPARPPGWCRATVALRLSPPGDGGIRGSPGWRRAIRGVGGET</sequence>
<evidence type="ECO:0000256" key="1">
    <source>
        <dbReference type="SAM" id="Phobius"/>
    </source>
</evidence>
<dbReference type="Proteomes" id="UP001206128">
    <property type="component" value="Unassembled WGS sequence"/>
</dbReference>
<gene>
    <name evidence="2" type="ORF">LX83_007119</name>
</gene>
<comment type="caution">
    <text evidence="2">The sequence shown here is derived from an EMBL/GenBank/DDBJ whole genome shotgun (WGS) entry which is preliminary data.</text>
</comment>
<keyword evidence="1" id="KW-0812">Transmembrane</keyword>
<name>A0AAE3KPT9_9PSEU</name>
<feature type="transmembrane region" description="Helical" evidence="1">
    <location>
        <begin position="57"/>
        <end position="78"/>
    </location>
</feature>
<evidence type="ECO:0000313" key="2">
    <source>
        <dbReference type="EMBL" id="MCP2170228.1"/>
    </source>
</evidence>
<keyword evidence="1" id="KW-1133">Transmembrane helix</keyword>
<evidence type="ECO:0000313" key="3">
    <source>
        <dbReference type="Proteomes" id="UP001206128"/>
    </source>
</evidence>
<dbReference type="EMBL" id="JAMTCK010000027">
    <property type="protein sequence ID" value="MCP2170228.1"/>
    <property type="molecule type" value="Genomic_DNA"/>
</dbReference>
<evidence type="ECO:0008006" key="4">
    <source>
        <dbReference type="Google" id="ProtNLM"/>
    </source>
</evidence>
<organism evidence="2 3">
    <name type="scientific">Goodfellowiella coeruleoviolacea</name>
    <dbReference type="NCBI Taxonomy" id="334858"/>
    <lineage>
        <taxon>Bacteria</taxon>
        <taxon>Bacillati</taxon>
        <taxon>Actinomycetota</taxon>
        <taxon>Actinomycetes</taxon>
        <taxon>Pseudonocardiales</taxon>
        <taxon>Pseudonocardiaceae</taxon>
        <taxon>Goodfellowiella</taxon>
    </lineage>
</organism>